<organism evidence="9 10">
    <name type="scientific">Egibacter rhizosphaerae</name>
    <dbReference type="NCBI Taxonomy" id="1670831"/>
    <lineage>
        <taxon>Bacteria</taxon>
        <taxon>Bacillati</taxon>
        <taxon>Actinomycetota</taxon>
        <taxon>Nitriliruptoria</taxon>
        <taxon>Egibacterales</taxon>
        <taxon>Egibacteraceae</taxon>
        <taxon>Egibacter</taxon>
    </lineage>
</organism>
<comment type="similarity">
    <text evidence="5">Belongs to the FMN-dependent alpha-hydroxy acid dehydrogenase family.</text>
</comment>
<feature type="binding site" evidence="7">
    <location>
        <begin position="74"/>
        <end position="76"/>
    </location>
    <ligand>
        <name>FMN</name>
        <dbReference type="ChEBI" id="CHEBI:58210"/>
    </ligand>
</feature>
<dbReference type="FunFam" id="3.20.20.70:FF:000029">
    <property type="entry name" value="L-lactate dehydrogenase"/>
    <property type="match status" value="1"/>
</dbReference>
<feature type="binding site" evidence="7">
    <location>
        <position position="127"/>
    </location>
    <ligand>
        <name>glyoxylate</name>
        <dbReference type="ChEBI" id="CHEBI:36655"/>
    </ligand>
</feature>
<dbReference type="OrthoDB" id="9770452at2"/>
<feature type="binding site" evidence="7">
    <location>
        <position position="248"/>
    </location>
    <ligand>
        <name>glyoxylate</name>
        <dbReference type="ChEBI" id="CHEBI:36655"/>
    </ligand>
</feature>
<keyword evidence="10" id="KW-1185">Reference proteome</keyword>
<feature type="binding site" evidence="7">
    <location>
        <begin position="279"/>
        <end position="283"/>
    </location>
    <ligand>
        <name>FMN</name>
        <dbReference type="ChEBI" id="CHEBI:58210"/>
    </ligand>
</feature>
<dbReference type="Proteomes" id="UP000291469">
    <property type="component" value="Chromosome"/>
</dbReference>
<dbReference type="InterPro" id="IPR012133">
    <property type="entry name" value="Alpha-hydoxy_acid_DH_FMN"/>
</dbReference>
<dbReference type="PROSITE" id="PS51349">
    <property type="entry name" value="FMN_HYDROXY_ACID_DH_2"/>
    <property type="match status" value="1"/>
</dbReference>
<feature type="binding site" evidence="7">
    <location>
        <position position="246"/>
    </location>
    <ligand>
        <name>FMN</name>
        <dbReference type="ChEBI" id="CHEBI:58210"/>
    </ligand>
</feature>
<dbReference type="KEGG" id="erz:ER308_09970"/>
<evidence type="ECO:0000313" key="9">
    <source>
        <dbReference type="EMBL" id="QBI19852.1"/>
    </source>
</evidence>
<dbReference type="SUPFAM" id="SSF51395">
    <property type="entry name" value="FMN-linked oxidoreductases"/>
    <property type="match status" value="1"/>
</dbReference>
<evidence type="ECO:0000259" key="8">
    <source>
        <dbReference type="PROSITE" id="PS51349"/>
    </source>
</evidence>
<dbReference type="RefSeq" id="WP_131154849.1">
    <property type="nucleotide sequence ID" value="NZ_CP036402.1"/>
</dbReference>
<dbReference type="PROSITE" id="PS00557">
    <property type="entry name" value="FMN_HYDROXY_ACID_DH_1"/>
    <property type="match status" value="1"/>
</dbReference>
<comment type="cofactor">
    <cofactor evidence="1">
        <name>FMN</name>
        <dbReference type="ChEBI" id="CHEBI:58210"/>
    </cofactor>
</comment>
<evidence type="ECO:0000256" key="6">
    <source>
        <dbReference type="PIRSR" id="PIRSR000138-1"/>
    </source>
</evidence>
<feature type="binding site" evidence="7">
    <location>
        <position position="251"/>
    </location>
    <ligand>
        <name>glyoxylate</name>
        <dbReference type="ChEBI" id="CHEBI:36655"/>
    </ligand>
</feature>
<feature type="domain" description="FMN hydroxy acid dehydrogenase" evidence="8">
    <location>
        <begin position="1"/>
        <end position="350"/>
    </location>
</feature>
<keyword evidence="3 7" id="KW-0288">FMN</keyword>
<dbReference type="PANTHER" id="PTHR10578:SF107">
    <property type="entry name" value="2-HYDROXYACID OXIDASE 1"/>
    <property type="match status" value="1"/>
</dbReference>
<feature type="binding site" evidence="7">
    <location>
        <position position="162"/>
    </location>
    <ligand>
        <name>glyoxylate</name>
        <dbReference type="ChEBI" id="CHEBI:36655"/>
    </ligand>
</feature>
<evidence type="ECO:0000313" key="10">
    <source>
        <dbReference type="Proteomes" id="UP000291469"/>
    </source>
</evidence>
<evidence type="ECO:0000256" key="7">
    <source>
        <dbReference type="PIRSR" id="PIRSR000138-2"/>
    </source>
</evidence>
<dbReference type="PANTHER" id="PTHR10578">
    <property type="entry name" value="S -2-HYDROXY-ACID OXIDASE-RELATED"/>
    <property type="match status" value="1"/>
</dbReference>
<sequence>MDLEPLVARARERMGQPAFDYIVGGAEDERTLRDNEDAWHRLRLRPRVLRDVGSVDASTTLLDRATPTPIMVAPTAMHRLAHVDGEQGSAAAAAQVGAVFVAATMATQSLESVARVAPGARRWFQLYVHRDRGMTRDLVDRAADTGFEALVVTVDAPVPGIRRRDRANGFELPEDLELANVRASLNSDSGGAMDEYSDAALEPGLTFDDLAWLAALRDLPLFVKGVLRADDAAACIEAGASGVIVSNHGGRQVDGAVSTVDALREIAPRLDAGAELYVDGGVRSGTAVAAALALGARGVLVGRPVIWGLAAGGRDGAAAVLTELHEELERAMTLLGAPTVADLSPDLVAT</sequence>
<accession>A0A411YFG2</accession>
<dbReference type="InterPro" id="IPR037396">
    <property type="entry name" value="FMN_HAD"/>
</dbReference>
<evidence type="ECO:0000256" key="1">
    <source>
        <dbReference type="ARBA" id="ARBA00001917"/>
    </source>
</evidence>
<feature type="binding site" evidence="7">
    <location>
        <position position="224"/>
    </location>
    <ligand>
        <name>FMN</name>
        <dbReference type="ChEBI" id="CHEBI:58210"/>
    </ligand>
</feature>
<dbReference type="InterPro" id="IPR000262">
    <property type="entry name" value="FMN-dep_DH"/>
</dbReference>
<dbReference type="GO" id="GO:0016614">
    <property type="term" value="F:oxidoreductase activity, acting on CH-OH group of donors"/>
    <property type="evidence" value="ECO:0007669"/>
    <property type="project" value="UniProtKB-ARBA"/>
</dbReference>
<dbReference type="EMBL" id="CP036402">
    <property type="protein sequence ID" value="QBI19852.1"/>
    <property type="molecule type" value="Genomic_DNA"/>
</dbReference>
<proteinExistence type="inferred from homology"/>
<dbReference type="Gene3D" id="3.20.20.70">
    <property type="entry name" value="Aldolase class I"/>
    <property type="match status" value="1"/>
</dbReference>
<evidence type="ECO:0000256" key="3">
    <source>
        <dbReference type="ARBA" id="ARBA00022643"/>
    </source>
</evidence>
<evidence type="ECO:0000256" key="4">
    <source>
        <dbReference type="ARBA" id="ARBA00023002"/>
    </source>
</evidence>
<feature type="active site" description="Proton acceptor" evidence="6">
    <location>
        <position position="248"/>
    </location>
</feature>
<keyword evidence="4" id="KW-0560">Oxidoreductase</keyword>
<feature type="binding site" evidence="7">
    <location>
        <position position="153"/>
    </location>
    <ligand>
        <name>FMN</name>
        <dbReference type="ChEBI" id="CHEBI:58210"/>
    </ligand>
</feature>
<evidence type="ECO:0000256" key="5">
    <source>
        <dbReference type="ARBA" id="ARBA00024042"/>
    </source>
</evidence>
<feature type="binding site" evidence="7">
    <location>
        <position position="21"/>
    </location>
    <ligand>
        <name>glyoxylate</name>
        <dbReference type="ChEBI" id="CHEBI:36655"/>
    </ligand>
</feature>
<keyword evidence="2 7" id="KW-0285">Flavoprotein</keyword>
<protein>
    <submittedName>
        <fullName evidence="9">Alpha-hydroxy-acid oxidizing protein</fullName>
    </submittedName>
</protein>
<dbReference type="GO" id="GO:0010181">
    <property type="term" value="F:FMN binding"/>
    <property type="evidence" value="ECO:0007669"/>
    <property type="project" value="InterPro"/>
</dbReference>
<feature type="binding site" evidence="7">
    <location>
        <position position="125"/>
    </location>
    <ligand>
        <name>FMN</name>
        <dbReference type="ChEBI" id="CHEBI:58210"/>
    </ligand>
</feature>
<name>A0A411YFG2_9ACTN</name>
<dbReference type="AlphaFoldDB" id="A0A411YFG2"/>
<dbReference type="CDD" id="cd02809">
    <property type="entry name" value="alpha_hydroxyacid_oxid_FMN"/>
    <property type="match status" value="1"/>
</dbReference>
<gene>
    <name evidence="9" type="ORF">ER308_09970</name>
</gene>
<dbReference type="InterPro" id="IPR008259">
    <property type="entry name" value="FMN_hydac_DH_AS"/>
</dbReference>
<dbReference type="Pfam" id="PF01070">
    <property type="entry name" value="FMN_dh"/>
    <property type="match status" value="1"/>
</dbReference>
<reference evidence="9 10" key="1">
    <citation type="submission" date="2019-01" db="EMBL/GenBank/DDBJ databases">
        <title>Egibacter rhizosphaerae EGI 80759T.</title>
        <authorList>
            <person name="Chen D.-D."/>
            <person name="Tian Y."/>
            <person name="Jiao J.-Y."/>
            <person name="Zhang X.-T."/>
            <person name="Zhang Y.-G."/>
            <person name="Zhang Y."/>
            <person name="Xiao M."/>
            <person name="Shu W.-S."/>
            <person name="Li W.-J."/>
        </authorList>
    </citation>
    <scope>NUCLEOTIDE SEQUENCE [LARGE SCALE GENOMIC DNA]</scope>
    <source>
        <strain evidence="9 10">EGI 80759</strain>
    </source>
</reference>
<dbReference type="InterPro" id="IPR013785">
    <property type="entry name" value="Aldolase_TIM"/>
</dbReference>
<dbReference type="PIRSF" id="PIRSF000138">
    <property type="entry name" value="Al-hdrx_acd_dh"/>
    <property type="match status" value="1"/>
</dbReference>
<evidence type="ECO:0000256" key="2">
    <source>
        <dbReference type="ARBA" id="ARBA00022630"/>
    </source>
</evidence>
<feature type="binding site" evidence="7">
    <location>
        <begin position="302"/>
        <end position="303"/>
    </location>
    <ligand>
        <name>FMN</name>
        <dbReference type="ChEBI" id="CHEBI:58210"/>
    </ligand>
</feature>